<name>A0A4Y2FCQ8_ARAVE</name>
<evidence type="ECO:0000313" key="2">
    <source>
        <dbReference type="EMBL" id="GBM38991.1"/>
    </source>
</evidence>
<feature type="signal peptide" evidence="1">
    <location>
        <begin position="1"/>
        <end position="24"/>
    </location>
</feature>
<evidence type="ECO:0000256" key="1">
    <source>
        <dbReference type="SAM" id="SignalP"/>
    </source>
</evidence>
<reference evidence="2 3" key="1">
    <citation type="journal article" date="2019" name="Sci. Rep.">
        <title>Orb-weaving spider Araneus ventricosus genome elucidates the spidroin gene catalogue.</title>
        <authorList>
            <person name="Kono N."/>
            <person name="Nakamura H."/>
            <person name="Ohtoshi R."/>
            <person name="Moran D.A.P."/>
            <person name="Shinohara A."/>
            <person name="Yoshida Y."/>
            <person name="Fujiwara M."/>
            <person name="Mori M."/>
            <person name="Tomita M."/>
            <person name="Arakawa K."/>
        </authorList>
    </citation>
    <scope>NUCLEOTIDE SEQUENCE [LARGE SCALE GENOMIC DNA]</scope>
</reference>
<keyword evidence="3" id="KW-1185">Reference proteome</keyword>
<keyword evidence="1" id="KW-0732">Signal</keyword>
<dbReference type="AlphaFoldDB" id="A0A4Y2FCQ8"/>
<feature type="chain" id="PRO_5021199899" evidence="1">
    <location>
        <begin position="25"/>
        <end position="86"/>
    </location>
</feature>
<sequence length="86" mass="9545">MRPGRTKNLLIACILLSSVEKKRGLQRYEVSVGGRELRDSTSSILRKRGTGQDFPKTEATGLKGAYAWLQWRTGQVASLPDGKWAP</sequence>
<evidence type="ECO:0000313" key="3">
    <source>
        <dbReference type="Proteomes" id="UP000499080"/>
    </source>
</evidence>
<protein>
    <submittedName>
        <fullName evidence="2">Uncharacterized protein</fullName>
    </submittedName>
</protein>
<comment type="caution">
    <text evidence="2">The sequence shown here is derived from an EMBL/GenBank/DDBJ whole genome shotgun (WGS) entry which is preliminary data.</text>
</comment>
<dbReference type="Proteomes" id="UP000499080">
    <property type="component" value="Unassembled WGS sequence"/>
</dbReference>
<gene>
    <name evidence="2" type="ORF">AVEN_70177_1</name>
</gene>
<organism evidence="2 3">
    <name type="scientific">Araneus ventricosus</name>
    <name type="common">Orbweaver spider</name>
    <name type="synonym">Epeira ventricosa</name>
    <dbReference type="NCBI Taxonomy" id="182803"/>
    <lineage>
        <taxon>Eukaryota</taxon>
        <taxon>Metazoa</taxon>
        <taxon>Ecdysozoa</taxon>
        <taxon>Arthropoda</taxon>
        <taxon>Chelicerata</taxon>
        <taxon>Arachnida</taxon>
        <taxon>Araneae</taxon>
        <taxon>Araneomorphae</taxon>
        <taxon>Entelegynae</taxon>
        <taxon>Araneoidea</taxon>
        <taxon>Araneidae</taxon>
        <taxon>Araneus</taxon>
    </lineage>
</organism>
<accession>A0A4Y2FCQ8</accession>
<dbReference type="EMBL" id="BGPR01000882">
    <property type="protein sequence ID" value="GBM38991.1"/>
    <property type="molecule type" value="Genomic_DNA"/>
</dbReference>
<proteinExistence type="predicted"/>